<evidence type="ECO:0000256" key="1">
    <source>
        <dbReference type="SAM" id="MobiDB-lite"/>
    </source>
</evidence>
<protein>
    <submittedName>
        <fullName evidence="2">Uncharacterized protein</fullName>
    </submittedName>
</protein>
<dbReference type="EMBL" id="LAZR01023033">
    <property type="protein sequence ID" value="KKL79891.1"/>
    <property type="molecule type" value="Genomic_DNA"/>
</dbReference>
<proteinExistence type="predicted"/>
<name>A0A0F9FN17_9ZZZZ</name>
<sequence>MPITVTDQEKAELASAGTLLRPLAGADGAVSTVFHNPKTGQEFVNLPIDPYHLGRHLRRGLVMGPASPELRAKWEAGEAERQAANDALMAEHQGKSPVEETPQFTAAVAAAVTQVLERLGVELPSEKQEAHPQEEAQETLVQVSEPVQMDFFKTVGAPAKSETKLNVSPASRPNLRLVD</sequence>
<gene>
    <name evidence="2" type="ORF">LCGC14_2010290</name>
</gene>
<comment type="caution">
    <text evidence="2">The sequence shown here is derived from an EMBL/GenBank/DDBJ whole genome shotgun (WGS) entry which is preliminary data.</text>
</comment>
<feature type="region of interest" description="Disordered" evidence="1">
    <location>
        <begin position="154"/>
        <end position="179"/>
    </location>
</feature>
<reference evidence="2" key="1">
    <citation type="journal article" date="2015" name="Nature">
        <title>Complex archaea that bridge the gap between prokaryotes and eukaryotes.</title>
        <authorList>
            <person name="Spang A."/>
            <person name="Saw J.H."/>
            <person name="Jorgensen S.L."/>
            <person name="Zaremba-Niedzwiedzka K."/>
            <person name="Martijn J."/>
            <person name="Lind A.E."/>
            <person name="van Eijk R."/>
            <person name="Schleper C."/>
            <person name="Guy L."/>
            <person name="Ettema T.J."/>
        </authorList>
    </citation>
    <scope>NUCLEOTIDE SEQUENCE</scope>
</reference>
<evidence type="ECO:0000313" key="2">
    <source>
        <dbReference type="EMBL" id="KKL79891.1"/>
    </source>
</evidence>
<accession>A0A0F9FN17</accession>
<organism evidence="2">
    <name type="scientific">marine sediment metagenome</name>
    <dbReference type="NCBI Taxonomy" id="412755"/>
    <lineage>
        <taxon>unclassified sequences</taxon>
        <taxon>metagenomes</taxon>
        <taxon>ecological metagenomes</taxon>
    </lineage>
</organism>
<dbReference type="AlphaFoldDB" id="A0A0F9FN17"/>